<comment type="caution">
    <text evidence="1">The sequence shown here is derived from an EMBL/GenBank/DDBJ whole genome shotgun (WGS) entry which is preliminary data.</text>
</comment>
<accession>A0AAN7ZBY8</accession>
<protein>
    <submittedName>
        <fullName evidence="1">Uncharacterized protein</fullName>
    </submittedName>
</protein>
<keyword evidence="2" id="KW-1185">Reference proteome</keyword>
<evidence type="ECO:0000313" key="1">
    <source>
        <dbReference type="EMBL" id="KAK5633728.1"/>
    </source>
</evidence>
<dbReference type="AlphaFoldDB" id="A0AAN7ZBY8"/>
<organism evidence="1 2">
    <name type="scientific">Xylaria bambusicola</name>
    <dbReference type="NCBI Taxonomy" id="326684"/>
    <lineage>
        <taxon>Eukaryota</taxon>
        <taxon>Fungi</taxon>
        <taxon>Dikarya</taxon>
        <taxon>Ascomycota</taxon>
        <taxon>Pezizomycotina</taxon>
        <taxon>Sordariomycetes</taxon>
        <taxon>Xylariomycetidae</taxon>
        <taxon>Xylariales</taxon>
        <taxon>Xylariaceae</taxon>
        <taxon>Xylaria</taxon>
    </lineage>
</organism>
<sequence>MLSLEKGASGDEGSIILFKYKSNAILEAMDMYVEVSSSAQCSPAEIQGMLTMKAKTISTDL</sequence>
<reference evidence="1 2" key="1">
    <citation type="submission" date="2023-10" db="EMBL/GenBank/DDBJ databases">
        <title>Draft genome sequence of Xylaria bambusicola isolate GMP-LS, the root and basal stem rot pathogen of sugarcane in Indonesia.</title>
        <authorList>
            <person name="Selvaraj P."/>
            <person name="Muralishankar V."/>
            <person name="Muruganantham S."/>
            <person name="Sp S."/>
            <person name="Haryani S."/>
            <person name="Lau K.J.X."/>
            <person name="Naqvi N.I."/>
        </authorList>
    </citation>
    <scope>NUCLEOTIDE SEQUENCE [LARGE SCALE GENOMIC DNA]</scope>
    <source>
        <strain evidence="1">GMP-LS</strain>
    </source>
</reference>
<proteinExistence type="predicted"/>
<gene>
    <name evidence="1" type="ORF">RRF57_009442</name>
</gene>
<dbReference type="EMBL" id="JAWHQM010000035">
    <property type="protein sequence ID" value="KAK5633728.1"/>
    <property type="molecule type" value="Genomic_DNA"/>
</dbReference>
<dbReference type="Proteomes" id="UP001305414">
    <property type="component" value="Unassembled WGS sequence"/>
</dbReference>
<name>A0AAN7ZBY8_9PEZI</name>
<evidence type="ECO:0000313" key="2">
    <source>
        <dbReference type="Proteomes" id="UP001305414"/>
    </source>
</evidence>